<dbReference type="Pfam" id="PF02729">
    <property type="entry name" value="OTCace_N"/>
    <property type="match status" value="1"/>
</dbReference>
<evidence type="ECO:0000256" key="2">
    <source>
        <dbReference type="ARBA" id="ARBA00008896"/>
    </source>
</evidence>
<dbReference type="InterPro" id="IPR006132">
    <property type="entry name" value="Asp/Orn_carbamoyltranf_P-bd"/>
</dbReference>
<feature type="binding site" evidence="7">
    <location>
        <position position="102"/>
    </location>
    <ligand>
        <name>L-aspartate</name>
        <dbReference type="ChEBI" id="CHEBI:29991"/>
    </ligand>
</feature>
<dbReference type="GO" id="GO:0006520">
    <property type="term" value="P:amino acid metabolic process"/>
    <property type="evidence" value="ECO:0007669"/>
    <property type="project" value="InterPro"/>
</dbReference>
<feature type="binding site" evidence="7">
    <location>
        <position position="285"/>
    </location>
    <ligand>
        <name>carbamoyl phosphate</name>
        <dbReference type="ChEBI" id="CHEBI:58228"/>
    </ligand>
</feature>
<gene>
    <name evidence="7" type="primary">pyrB</name>
    <name evidence="10" type="ORF">UU14_C0020G0006</name>
</gene>
<dbReference type="Proteomes" id="UP000034664">
    <property type="component" value="Unassembled WGS sequence"/>
</dbReference>
<name>A0A0G0T3U8_9BACT</name>
<accession>A0A0G0T3U8</accession>
<comment type="pathway">
    <text evidence="1 7">Pyrimidine metabolism; UMP biosynthesis via de novo pathway; (S)-dihydroorotate from bicarbonate: step 2/3.</text>
</comment>
<dbReference type="AlphaFoldDB" id="A0A0G0T3U8"/>
<sequence>MERISKPQQIKMKKINGNFYQKSIVSIDQFDAHDIEKVFDVADSYKKGLEKGTVFHDLEGKLLTALFYEPSSRTFGSFTAATQRLGGGIIPIQGVQFSSVVKGETLEDTIRVFASYSDAIALRHPEEGASKHAAEVSPVPIINAGDGVGEHPTQALLDLYTIKERLGRTEHLSIAMVGDLKYGRTVHSLSKLLSLYKNIVMYFVCPKTSQMPQDIVNLIKKRGVKIEIVSSIQPIIDKIDVLYMTRVQKERMDKKLYESIKDLFILNGRMAGRMKKKSIIMHPLPRIHEMTTDVDSNPRAVYFTHEVKNGMYVRMALLKLVLTK</sequence>
<evidence type="ECO:0000256" key="5">
    <source>
        <dbReference type="ARBA" id="ARBA00043884"/>
    </source>
</evidence>
<dbReference type="InterPro" id="IPR036901">
    <property type="entry name" value="Asp/Orn_carbamoylTrfase_sf"/>
</dbReference>
<dbReference type="UniPathway" id="UPA00070">
    <property type="reaction ID" value="UER00116"/>
</dbReference>
<dbReference type="InterPro" id="IPR006130">
    <property type="entry name" value="Asp/Orn_carbamoylTrfase"/>
</dbReference>
<dbReference type="GO" id="GO:0006207">
    <property type="term" value="P:'de novo' pyrimidine nucleobase biosynthetic process"/>
    <property type="evidence" value="ECO:0007669"/>
    <property type="project" value="InterPro"/>
</dbReference>
<dbReference type="SUPFAM" id="SSF53671">
    <property type="entry name" value="Aspartate/ornithine carbamoyltransferase"/>
    <property type="match status" value="1"/>
</dbReference>
<feature type="domain" description="Aspartate/ornithine carbamoyltransferase carbamoyl-P binding" evidence="9">
    <location>
        <begin position="22"/>
        <end position="164"/>
    </location>
</feature>
<feature type="binding site" evidence="7">
    <location>
        <position position="123"/>
    </location>
    <ligand>
        <name>carbamoyl phosphate</name>
        <dbReference type="ChEBI" id="CHEBI:58228"/>
    </ligand>
</feature>
<evidence type="ECO:0000256" key="7">
    <source>
        <dbReference type="HAMAP-Rule" id="MF_00001"/>
    </source>
</evidence>
<evidence type="ECO:0000256" key="4">
    <source>
        <dbReference type="ARBA" id="ARBA00022975"/>
    </source>
</evidence>
<dbReference type="InterPro" id="IPR002082">
    <property type="entry name" value="Asp_carbamoyltransf"/>
</dbReference>
<dbReference type="NCBIfam" id="TIGR00670">
    <property type="entry name" value="asp_carb_tr"/>
    <property type="match status" value="1"/>
</dbReference>
<feature type="binding site" evidence="7">
    <location>
        <position position="73"/>
    </location>
    <ligand>
        <name>carbamoyl phosphate</name>
        <dbReference type="ChEBI" id="CHEBI:58228"/>
    </ligand>
</feature>
<evidence type="ECO:0000256" key="3">
    <source>
        <dbReference type="ARBA" id="ARBA00022679"/>
    </source>
</evidence>
<feature type="domain" description="Aspartate/ornithine carbamoyltransferase Asp/Orn-binding" evidence="8">
    <location>
        <begin position="172"/>
        <end position="320"/>
    </location>
</feature>
<comment type="similarity">
    <text evidence="2 7">Belongs to the aspartate/ornithine carbamoyltransferase superfamily. ATCase family.</text>
</comment>
<feature type="binding site" evidence="7">
    <location>
        <position position="74"/>
    </location>
    <ligand>
        <name>carbamoyl phosphate</name>
        <dbReference type="ChEBI" id="CHEBI:58228"/>
    </ligand>
</feature>
<feature type="binding site" evidence="7">
    <location>
        <position position="154"/>
    </location>
    <ligand>
        <name>carbamoyl phosphate</name>
        <dbReference type="ChEBI" id="CHEBI:58228"/>
    </ligand>
</feature>
<comment type="function">
    <text evidence="5 7">Catalyzes the condensation of carbamoyl phosphate and aspartate to form carbamoyl aspartate and inorganic phosphate, the committed step in the de novo pyrimidine nucleotide biosynthesis pathway.</text>
</comment>
<keyword evidence="3 7" id="KW-0808">Transferase</keyword>
<dbReference type="GO" id="GO:0004070">
    <property type="term" value="F:aspartate carbamoyltransferase activity"/>
    <property type="evidence" value="ECO:0007669"/>
    <property type="project" value="UniProtKB-UniRule"/>
</dbReference>
<dbReference type="GO" id="GO:0044205">
    <property type="term" value="P:'de novo' UMP biosynthetic process"/>
    <property type="evidence" value="ECO:0007669"/>
    <property type="project" value="UniProtKB-UniRule"/>
</dbReference>
<comment type="catalytic activity">
    <reaction evidence="6 7">
        <text>carbamoyl phosphate + L-aspartate = N-carbamoyl-L-aspartate + phosphate + H(+)</text>
        <dbReference type="Rhea" id="RHEA:20013"/>
        <dbReference type="ChEBI" id="CHEBI:15378"/>
        <dbReference type="ChEBI" id="CHEBI:29991"/>
        <dbReference type="ChEBI" id="CHEBI:32814"/>
        <dbReference type="ChEBI" id="CHEBI:43474"/>
        <dbReference type="ChEBI" id="CHEBI:58228"/>
        <dbReference type="EC" id="2.1.3.2"/>
    </reaction>
</comment>
<proteinExistence type="inferred from homology"/>
<dbReference type="EC" id="2.1.3.2" evidence="7"/>
<protein>
    <recommendedName>
        <fullName evidence="7">Aspartate carbamoyltransferase</fullName>
        <ecNumber evidence="7">2.1.3.2</ecNumber>
    </recommendedName>
    <alternativeName>
        <fullName evidence="7">Aspartate transcarbamylase</fullName>
        <shortName evidence="7">ATCase</shortName>
    </alternativeName>
</protein>
<organism evidence="10 11">
    <name type="scientific">Candidatus Roizmanbacteria bacterium GW2011_GWB1_40_7</name>
    <dbReference type="NCBI Taxonomy" id="1618482"/>
    <lineage>
        <taxon>Bacteria</taxon>
        <taxon>Candidatus Roizmaniibacteriota</taxon>
    </lineage>
</organism>
<evidence type="ECO:0000259" key="8">
    <source>
        <dbReference type="Pfam" id="PF00185"/>
    </source>
</evidence>
<comment type="caution">
    <text evidence="10">The sequence shown here is derived from an EMBL/GenBank/DDBJ whole genome shotgun (WGS) entry which is preliminary data.</text>
</comment>
<dbReference type="EMBL" id="LBZM01000020">
    <property type="protein sequence ID" value="KKR71733.1"/>
    <property type="molecule type" value="Genomic_DNA"/>
</dbReference>
<dbReference type="NCBIfam" id="NF002032">
    <property type="entry name" value="PRK00856.1"/>
    <property type="match status" value="1"/>
</dbReference>
<evidence type="ECO:0000259" key="9">
    <source>
        <dbReference type="Pfam" id="PF02729"/>
    </source>
</evidence>
<dbReference type="PATRIC" id="fig|1618482.3.peg.769"/>
<dbReference type="Pfam" id="PF00185">
    <property type="entry name" value="OTCace"/>
    <property type="match status" value="1"/>
</dbReference>
<dbReference type="HAMAP" id="MF_00001">
    <property type="entry name" value="Asp_carb_tr"/>
    <property type="match status" value="1"/>
</dbReference>
<keyword evidence="4 7" id="KW-0665">Pyrimidine biosynthesis</keyword>
<feature type="binding site" evidence="7">
    <location>
        <position position="184"/>
    </location>
    <ligand>
        <name>L-aspartate</name>
        <dbReference type="ChEBI" id="CHEBI:29991"/>
    </ligand>
</feature>
<dbReference type="PANTHER" id="PTHR45753:SF6">
    <property type="entry name" value="ASPARTATE CARBAMOYLTRANSFERASE"/>
    <property type="match status" value="1"/>
</dbReference>
<evidence type="ECO:0000313" key="11">
    <source>
        <dbReference type="Proteomes" id="UP000034664"/>
    </source>
</evidence>
<dbReference type="InterPro" id="IPR006131">
    <property type="entry name" value="Asp_carbamoyltransf_Asp/Orn-bd"/>
</dbReference>
<dbReference type="PANTHER" id="PTHR45753">
    <property type="entry name" value="ORNITHINE CARBAMOYLTRANSFERASE, MITOCHONDRIAL"/>
    <property type="match status" value="1"/>
</dbReference>
<evidence type="ECO:0000256" key="1">
    <source>
        <dbReference type="ARBA" id="ARBA00004852"/>
    </source>
</evidence>
<feature type="binding site" evidence="7">
    <location>
        <position position="151"/>
    </location>
    <ligand>
        <name>carbamoyl phosphate</name>
        <dbReference type="ChEBI" id="CHEBI:58228"/>
    </ligand>
</feature>
<feature type="binding site" evidence="7">
    <location>
        <position position="246"/>
    </location>
    <ligand>
        <name>L-aspartate</name>
        <dbReference type="ChEBI" id="CHEBI:29991"/>
    </ligand>
</feature>
<reference evidence="10 11" key="1">
    <citation type="journal article" date="2015" name="Nature">
        <title>rRNA introns, odd ribosomes, and small enigmatic genomes across a large radiation of phyla.</title>
        <authorList>
            <person name="Brown C.T."/>
            <person name="Hug L.A."/>
            <person name="Thomas B.C."/>
            <person name="Sharon I."/>
            <person name="Castelle C.J."/>
            <person name="Singh A."/>
            <person name="Wilkins M.J."/>
            <person name="Williams K.H."/>
            <person name="Banfield J.F."/>
        </authorList>
    </citation>
    <scope>NUCLEOTIDE SEQUENCE [LARGE SCALE GENOMIC DNA]</scope>
</reference>
<evidence type="ECO:0000256" key="6">
    <source>
        <dbReference type="ARBA" id="ARBA00048859"/>
    </source>
</evidence>
<evidence type="ECO:0000313" key="10">
    <source>
        <dbReference type="EMBL" id="KKR71733.1"/>
    </source>
</evidence>
<dbReference type="PRINTS" id="PR00101">
    <property type="entry name" value="ATCASE"/>
</dbReference>
<comment type="subunit">
    <text evidence="7">Heterododecamer (2C3:3R2) of six catalytic PyrB chains organized as two trimers (C3), and six regulatory PyrI chains organized as three dimers (R2).</text>
</comment>
<dbReference type="GO" id="GO:0016597">
    <property type="term" value="F:amino acid binding"/>
    <property type="evidence" value="ECO:0007669"/>
    <property type="project" value="InterPro"/>
</dbReference>
<dbReference type="Gene3D" id="3.40.50.1370">
    <property type="entry name" value="Aspartate/ornithine carbamoyltransferase"/>
    <property type="match status" value="2"/>
</dbReference>
<dbReference type="PRINTS" id="PR00100">
    <property type="entry name" value="AOTCASE"/>
</dbReference>
<feature type="binding site" evidence="7">
    <location>
        <position position="284"/>
    </location>
    <ligand>
        <name>carbamoyl phosphate</name>
        <dbReference type="ChEBI" id="CHEBI:58228"/>
    </ligand>
</feature>
<dbReference type="FunFam" id="3.40.50.1370:FF:000002">
    <property type="entry name" value="Aspartate carbamoyltransferase 2"/>
    <property type="match status" value="1"/>
</dbReference>